<feature type="domain" description="Replication gene A protein-like" evidence="8">
    <location>
        <begin position="147"/>
        <end position="467"/>
    </location>
</feature>
<evidence type="ECO:0000256" key="2">
    <source>
        <dbReference type="ARBA" id="ARBA00009260"/>
    </source>
</evidence>
<dbReference type="EMBL" id="RHHM01000003">
    <property type="protein sequence ID" value="RQM39137.1"/>
    <property type="molecule type" value="Genomic_DNA"/>
</dbReference>
<dbReference type="AlphaFoldDB" id="A0A3N6S2R9"/>
<evidence type="ECO:0000256" key="6">
    <source>
        <dbReference type="ARBA" id="ARBA00022801"/>
    </source>
</evidence>
<feature type="region of interest" description="Disordered" evidence="7">
    <location>
        <begin position="1"/>
        <end position="21"/>
    </location>
</feature>
<dbReference type="Proteomes" id="UP000279457">
    <property type="component" value="Unassembled WGS sequence"/>
</dbReference>
<evidence type="ECO:0000259" key="8">
    <source>
        <dbReference type="Pfam" id="PF05840"/>
    </source>
</evidence>
<dbReference type="GO" id="GO:0004519">
    <property type="term" value="F:endonuclease activity"/>
    <property type="evidence" value="ECO:0007669"/>
    <property type="project" value="UniProtKB-KW"/>
</dbReference>
<organism evidence="9 10">
    <name type="scientific">Erwinia psidii</name>
    <dbReference type="NCBI Taxonomy" id="69224"/>
    <lineage>
        <taxon>Bacteria</taxon>
        <taxon>Pseudomonadati</taxon>
        <taxon>Pseudomonadota</taxon>
        <taxon>Gammaproteobacteria</taxon>
        <taxon>Enterobacterales</taxon>
        <taxon>Erwiniaceae</taxon>
        <taxon>Erwinia</taxon>
    </lineage>
</organism>
<keyword evidence="6" id="KW-0378">Hydrolase</keyword>
<evidence type="ECO:0000256" key="1">
    <source>
        <dbReference type="ARBA" id="ARBA00003293"/>
    </source>
</evidence>
<evidence type="ECO:0000313" key="10">
    <source>
        <dbReference type="Proteomes" id="UP000279457"/>
    </source>
</evidence>
<comment type="function">
    <text evidence="1">Possible endonuclease which induces a single-strand cut and initiates DNA replication.</text>
</comment>
<evidence type="ECO:0000256" key="7">
    <source>
        <dbReference type="SAM" id="MobiDB-lite"/>
    </source>
</evidence>
<dbReference type="GO" id="GO:0006260">
    <property type="term" value="P:DNA replication"/>
    <property type="evidence" value="ECO:0007669"/>
    <property type="project" value="UniProtKB-KW"/>
</dbReference>
<evidence type="ECO:0000256" key="3">
    <source>
        <dbReference type="ARBA" id="ARBA00022705"/>
    </source>
</evidence>
<comment type="caution">
    <text evidence="9">The sequence shown here is derived from an EMBL/GenBank/DDBJ whole genome shotgun (WGS) entry which is preliminary data.</text>
</comment>
<proteinExistence type="inferred from homology"/>
<keyword evidence="3" id="KW-0235">DNA replication</keyword>
<dbReference type="GO" id="GO:0016787">
    <property type="term" value="F:hydrolase activity"/>
    <property type="evidence" value="ECO:0007669"/>
    <property type="project" value="UniProtKB-KW"/>
</dbReference>
<dbReference type="InterPro" id="IPR008766">
    <property type="entry name" value="Replication_gene_A-like"/>
</dbReference>
<dbReference type="RefSeq" id="WP_124232118.1">
    <property type="nucleotide sequence ID" value="NZ_RHHM01000003.1"/>
</dbReference>
<evidence type="ECO:0000256" key="4">
    <source>
        <dbReference type="ARBA" id="ARBA00022722"/>
    </source>
</evidence>
<evidence type="ECO:0000313" key="9">
    <source>
        <dbReference type="EMBL" id="RQM39137.1"/>
    </source>
</evidence>
<reference evidence="9 10" key="1">
    <citation type="submission" date="2018-10" db="EMBL/GenBank/DDBJ databases">
        <title>Draft genome sequence for the type isolate of Erwinia psidii, agent causal of bacterial blight in guava (Psidium guajava) and wilt and die-back of Eucalyptus spp.</title>
        <authorList>
            <person name="Hermenegildo P.S."/>
            <person name="Santos S.A."/>
            <person name="Guimaraes L.M.S."/>
            <person name="Vidigal P.M.P."/>
            <person name="Pereira I.C."/>
            <person name="Badel J.L."/>
            <person name="Alfenas-Zerbini P."/>
            <person name="Ferreira M.A.S.V."/>
            <person name="Alfenas A.C."/>
        </authorList>
    </citation>
    <scope>NUCLEOTIDE SEQUENCE [LARGE SCALE GENOMIC DNA]</scope>
    <source>
        <strain evidence="9 10">IBSBF 435</strain>
    </source>
</reference>
<keyword evidence="5 9" id="KW-0255">Endonuclease</keyword>
<sequence length="880" mass="100452">MTTVTRGRYAPSPPPPYPGKSPEAAGVWWWNQPREAVGTIAAEPPIADWAFDLCLSKEPVDPVRRARRRLSKLPHSIRSWYARRVDDLTRTEGATRAGAWLTGTFEQYILPRIDNVNARYRLDILPLAFGEFAQDYNRLPWCGRRQLKRLAHRLADLVTGEFINYQKHYYYETSDLSFSVICAYGRAAWLVSHLNMFAPGWGTYCNEELTDSDALRCASRLESPAWWLRRLRRVHDQWREHLQIAAGYVHKKSASYCSEPTLKEWRAQKKSNREYLKAMELEDQDTGERTPLEDKVNKSVANPANRRRELMTRQRGFEDIANEMGLAGEFYTLTAPSRFHAVHTSGRRNDKWTAGAVSPRDTQRYLCKIWARVRAAWRRVGIRVFGFRVTEPHHDGTPHWHLLLFMRPEHVENARDIFCYHARLEDSEELLTPQALEARFQAKPIDQSLGSATGYIAKYISKNIDGYALDDETDDETGESLKDTARRVSAWASRWRIRQFQQIGGAPVTVYRELRRLRDRDLCLHPEIGPVHEAADAGEWGAYVMAQGGPLVTRAAIPVRLNYEISENGNVYGDDVARVAGVWAPVAGPDSLIYTRTTTYKIVPRAKSEGVDLDLAFDPGRVAAPPWSSVNNCTPADCSERAAAPFEGDYNQMTRQERRDLLGRIRKRSTGRGGIVKKERRPPEPPPLTDKLRRDLDRLGINSDEELLALRRGSCVPYEEGVLRITVSGELSVKRTTRYCQAPGCSAELTKQDLLTAHDGWCVKCTEKMREKFMSGRYGDEDEREAEYQHWRYYSESGWEERTEQAEKIKQRPGPGSPADSDPDPVLFPVKPPEGPLPVVKARPVFSLYPDHAALIAEAERKYSESQRRVVVPPEKESDD</sequence>
<feature type="region of interest" description="Disordered" evidence="7">
    <location>
        <begin position="802"/>
        <end position="834"/>
    </location>
</feature>
<comment type="similarity">
    <text evidence="2">Belongs to the phage GPA family.</text>
</comment>
<evidence type="ECO:0000256" key="5">
    <source>
        <dbReference type="ARBA" id="ARBA00022759"/>
    </source>
</evidence>
<feature type="region of interest" description="Disordered" evidence="7">
    <location>
        <begin position="672"/>
        <end position="692"/>
    </location>
</feature>
<dbReference type="Pfam" id="PF05840">
    <property type="entry name" value="Phage_GPA"/>
    <property type="match status" value="1"/>
</dbReference>
<keyword evidence="4" id="KW-0540">Nuclease</keyword>
<name>A0A3N6S2R9_9GAMM</name>
<keyword evidence="10" id="KW-1185">Reference proteome</keyword>
<feature type="compositionally biased region" description="Low complexity" evidence="7">
    <location>
        <begin position="1"/>
        <end position="10"/>
    </location>
</feature>
<dbReference type="OrthoDB" id="5568266at2"/>
<protein>
    <submittedName>
        <fullName evidence="9">Replication endonuclease</fullName>
    </submittedName>
</protein>
<accession>A0A3N6S2R9</accession>
<gene>
    <name evidence="9" type="ORF">EB241_05110</name>
</gene>